<dbReference type="EMBL" id="WBOT01000005">
    <property type="protein sequence ID" value="KAB2331297.1"/>
    <property type="molecule type" value="Genomic_DNA"/>
</dbReference>
<keyword evidence="2" id="KW-1185">Reference proteome</keyword>
<protein>
    <submittedName>
        <fullName evidence="1">Uncharacterized protein</fullName>
    </submittedName>
</protein>
<organism evidence="1 2">
    <name type="scientific">Bacillus mesophilum</name>
    <dbReference type="NCBI Taxonomy" id="1071718"/>
    <lineage>
        <taxon>Bacteria</taxon>
        <taxon>Bacillati</taxon>
        <taxon>Bacillota</taxon>
        <taxon>Bacilli</taxon>
        <taxon>Bacillales</taxon>
        <taxon>Bacillaceae</taxon>
        <taxon>Bacillus</taxon>
    </lineage>
</organism>
<evidence type="ECO:0000313" key="2">
    <source>
        <dbReference type="Proteomes" id="UP000441354"/>
    </source>
</evidence>
<dbReference type="Proteomes" id="UP000441354">
    <property type="component" value="Unassembled WGS sequence"/>
</dbReference>
<name>A0A7V7RJX7_9BACI</name>
<dbReference type="AlphaFoldDB" id="A0A7V7RJX7"/>
<evidence type="ECO:0000313" key="1">
    <source>
        <dbReference type="EMBL" id="KAB2331297.1"/>
    </source>
</evidence>
<dbReference type="RefSeq" id="WP_151574960.1">
    <property type="nucleotide sequence ID" value="NZ_WBOT01000005.1"/>
</dbReference>
<sequence>MIITQSKFKSSVNIKLDLGSEWIAERYIPTPTHSESLSGVLEGFLDKGNKSHILIGSYGSGKSMVGTLIANVVSKNIEQNTFNELVSKFDKVTIKEAAVGHLFNQVRNLEKIYIPVVINGNQGNFREAIISSIHKTIIKYGFDFSIPSYVDEIKNKISLWEELYHDTYFQFKDYLNSNNWTIESFIRDINEHEPETVDWFKKLYPILTAGAELSLSYNLDLIEHLTNILDELDKENLGIYLVYDEFGRFLQSLDKYETVEAMQDIQDIAEVADHHQSANFNILLITHRNLNQYFLSYGEDLQNEFKRIQGRFKIYHTHSDSATFIRLASQVTSGYRNNWNQEYRFENEIIKYDLFPELNGREKKTIVVENSYPLHPVTLYTLPRLANAVAQNERTLFTFLESNEKGGLANYFHTEKTWYLVSSLFDYFEPAFQEFMSDSLIGSAYLKYLRVKKRVENTASAHSELQLLKLFTLWDIANLSSKRKLTNDFISFALNWELNKVNKIINILENKKLLRYRLFDENWEVFEGSSIDLNTKINEKKLLGINKLDSINIINKVLDTKYAYPKRYNDKKNMIRFAAIKPIYANDVSDEKLQSINQDSNSDLNILYVIPEKDSVIEEIRSHIVKLSNGHSRMIFALPKKPLNNFDEEILELSSVEKLLEDKYLLNEDPIVEEELLKIRQNKIHRLRHHLKPISHYKGSFWIHEGINISVRSRIALSEQLSQIAFKYYGRTPIINNESFNRRNISKQQLNAAKEVIDTIISGDNDYNFKGPAKLIYASVVKNNNINGQNESEEITLLRQKVMNEIKSESGSFLTLIKIFKGRDFGIREPNIPVLLTAILKNEWKYIMFYHKDGSYINDVNGDILYDRMLDKPENYTFSHQKLDNRYKNIIDVIDQCFESYRTELDSSYHPSVRLNRMLLRWQNSLPKIAQKTNNVSTKANIFKKLITKGEFEPDTALKELLNLKLDVEMVNKIKQECEEYSQNHKKQIEKTVFELTNTNSFEELFDYIQNQNEILKVDNKLYNLILSSNESNWINNLSSELVGVTREDWSDATSEVFFKTVKSLLEINIESLKDEYHEVKVDSKTLAIPKRELSPKGNIIYSNVKTDLELMARKLPKEEITALLYKLLVDYYEENK</sequence>
<accession>A0A7V7RJX7</accession>
<proteinExistence type="predicted"/>
<reference evidence="1 2" key="1">
    <citation type="journal article" date="2014" name="Arch. Microbiol.">
        <title>Bacillus mesophilum sp. nov., strain IITR-54T, a novel 4-chlorobiphenyl dechlorinating bacterium.</title>
        <authorList>
            <person name="Manickam N."/>
            <person name="Singh N.K."/>
            <person name="Bajaj A."/>
            <person name="Kumar R.M."/>
            <person name="Kaur G."/>
            <person name="Kaur N."/>
            <person name="Bala M."/>
            <person name="Kumar A."/>
            <person name="Mayilraj S."/>
        </authorList>
    </citation>
    <scope>NUCLEOTIDE SEQUENCE [LARGE SCALE GENOMIC DNA]</scope>
    <source>
        <strain evidence="1 2">IITR-54</strain>
    </source>
</reference>
<comment type="caution">
    <text evidence="1">The sequence shown here is derived from an EMBL/GenBank/DDBJ whole genome shotgun (WGS) entry which is preliminary data.</text>
</comment>
<gene>
    <name evidence="1" type="ORF">F7732_15705</name>
</gene>
<dbReference type="OrthoDB" id="856045at2"/>